<sequence>LALLLVSCVFWHVIKYRQLQCYRKSDMNRPKPGIIFPEMTFAKMDEKLLNFLKCIANYTFYKLGLELLPSDFTITMGR</sequence>
<name>A0A0R3THY0_RODNA</name>
<evidence type="ECO:0000256" key="1">
    <source>
        <dbReference type="SAM" id="SignalP"/>
    </source>
</evidence>
<keyword evidence="1" id="KW-0732">Signal</keyword>
<organism evidence="2">
    <name type="scientific">Rodentolepis nana</name>
    <name type="common">Dwarf tapeworm</name>
    <name type="synonym">Hymenolepis nana</name>
    <dbReference type="NCBI Taxonomy" id="102285"/>
    <lineage>
        <taxon>Eukaryota</taxon>
        <taxon>Metazoa</taxon>
        <taxon>Spiralia</taxon>
        <taxon>Lophotrochozoa</taxon>
        <taxon>Platyhelminthes</taxon>
        <taxon>Cestoda</taxon>
        <taxon>Eucestoda</taxon>
        <taxon>Cyclophyllidea</taxon>
        <taxon>Hymenolepididae</taxon>
        <taxon>Rodentolepis</taxon>
    </lineage>
</organism>
<reference evidence="2" key="1">
    <citation type="submission" date="2017-02" db="UniProtKB">
        <authorList>
            <consortium name="WormBaseParasite"/>
        </authorList>
    </citation>
    <scope>IDENTIFICATION</scope>
</reference>
<dbReference type="WBParaSite" id="HNAJ_0000667101-mRNA-1">
    <property type="protein sequence ID" value="HNAJ_0000667101-mRNA-1"/>
    <property type="gene ID" value="HNAJ_0000667101"/>
</dbReference>
<feature type="chain" id="PRO_5006448908" evidence="1">
    <location>
        <begin position="17"/>
        <end position="78"/>
    </location>
</feature>
<protein>
    <submittedName>
        <fullName evidence="2">Cytochrome</fullName>
    </submittedName>
</protein>
<feature type="signal peptide" evidence="1">
    <location>
        <begin position="1"/>
        <end position="16"/>
    </location>
</feature>
<evidence type="ECO:0000313" key="2">
    <source>
        <dbReference type="WBParaSite" id="HNAJ_0000667101-mRNA-1"/>
    </source>
</evidence>
<dbReference type="AlphaFoldDB" id="A0A0R3THY0"/>
<dbReference type="STRING" id="102285.A0A0R3THY0"/>
<proteinExistence type="predicted"/>
<accession>A0A0R3THY0</accession>